<evidence type="ECO:0000256" key="2">
    <source>
        <dbReference type="SAM" id="MobiDB-lite"/>
    </source>
</evidence>
<evidence type="ECO:0000256" key="1">
    <source>
        <dbReference type="ARBA" id="ARBA00010652"/>
    </source>
</evidence>
<dbReference type="SUPFAM" id="SSF140459">
    <property type="entry name" value="PE/PPE dimer-like"/>
    <property type="match status" value="1"/>
</dbReference>
<feature type="region of interest" description="Disordered" evidence="2">
    <location>
        <begin position="391"/>
        <end position="433"/>
    </location>
</feature>
<dbReference type="AlphaFoldDB" id="A0A438AVG1"/>
<feature type="compositionally biased region" description="Low complexity" evidence="2">
    <location>
        <begin position="391"/>
        <end position="415"/>
    </location>
</feature>
<dbReference type="EMBL" id="RKLO01000003">
    <property type="protein sequence ID" value="RVW02684.1"/>
    <property type="molecule type" value="Genomic_DNA"/>
</dbReference>
<evidence type="ECO:0000313" key="4">
    <source>
        <dbReference type="EMBL" id="RVW02684.1"/>
    </source>
</evidence>
<feature type="domain" description="PPE" evidence="3">
    <location>
        <begin position="96"/>
        <end position="185"/>
    </location>
</feature>
<dbReference type="InterPro" id="IPR000030">
    <property type="entry name" value="PPE_dom"/>
</dbReference>
<feature type="compositionally biased region" description="Basic and acidic residues" evidence="2">
    <location>
        <begin position="419"/>
        <end position="429"/>
    </location>
</feature>
<proteinExistence type="inferred from homology"/>
<comment type="caution">
    <text evidence="4">The sequence shown here is derived from an EMBL/GenBank/DDBJ whole genome shotgun (WGS) entry which is preliminary data.</text>
</comment>
<gene>
    <name evidence="4" type="ORF">EGT50_07900</name>
</gene>
<name>A0A438AVG1_9NOCA</name>
<comment type="similarity">
    <text evidence="1">Belongs to the mycobacterial PPE family.</text>
</comment>
<dbReference type="Proteomes" id="UP000283479">
    <property type="component" value="Unassembled WGS sequence"/>
</dbReference>
<keyword evidence="5" id="KW-1185">Reference proteome</keyword>
<dbReference type="InterPro" id="IPR038332">
    <property type="entry name" value="PPE_sf"/>
</dbReference>
<organism evidence="4 5">
    <name type="scientific">Rhodococcus xishaensis</name>
    <dbReference type="NCBI Taxonomy" id="2487364"/>
    <lineage>
        <taxon>Bacteria</taxon>
        <taxon>Bacillati</taxon>
        <taxon>Actinomycetota</taxon>
        <taxon>Actinomycetes</taxon>
        <taxon>Mycobacteriales</taxon>
        <taxon>Nocardiaceae</taxon>
        <taxon>Rhodococcus</taxon>
    </lineage>
</organism>
<reference evidence="4 5" key="1">
    <citation type="submission" date="2018-11" db="EMBL/GenBank/DDBJ databases">
        <title>Rhodococcus spongicola sp. nov. and Rhodococcus xishaensis sp. nov. from marine sponges.</title>
        <authorList>
            <person name="Li L."/>
            <person name="Lin H.W."/>
        </authorList>
    </citation>
    <scope>NUCLEOTIDE SEQUENCE [LARGE SCALE GENOMIC DNA]</scope>
    <source>
        <strain evidence="4 5">LHW51113</strain>
    </source>
</reference>
<accession>A0A438AVG1</accession>
<dbReference type="OrthoDB" id="4760857at2"/>
<sequence>MGLPSFGEFVEGIGRDVAEFVKNPANAVVDLVTGFDLNEEERVRDEQAAGNAARDDIYARQAGLYANADGFDDPVLTAPEAFEAMSHEQIKAAVDAMNGESLSASAEGWKKIGDSLELALSDFRDFIATTIGENWGGISADSARRATADYARESVRLAEAGKLVGSKIEEAATGVNQVKATVPPVEGFSVLGTVFDTVLPSVGLVKSLLHERDEAHQEAIQIMRTVYAPVMQQADTHVPRLPEPPQVTSDSGPLRPGDIRGPSTVTPPSTYQVPTNTPGIDTTGTTAQGNPNDQEPSPFGDPTNGVGSEMPAAQTNPASAWTAPAAASAVDSARLGQPGVGAAGTGNFPSAQGANGGFGGGAGGFLSGALGGSAANPGTGASAAAAAGTTAGTAGAGSASARPVAPGAAGMVPGAGARGRGEDDNEHKTPGYLVDVDNGNELIGRLPLAAPPVLGT</sequence>
<feature type="compositionally biased region" description="Polar residues" evidence="2">
    <location>
        <begin position="263"/>
        <end position="273"/>
    </location>
</feature>
<evidence type="ECO:0000313" key="5">
    <source>
        <dbReference type="Proteomes" id="UP000283479"/>
    </source>
</evidence>
<feature type="region of interest" description="Disordered" evidence="2">
    <location>
        <begin position="238"/>
        <end position="325"/>
    </location>
</feature>
<dbReference type="RefSeq" id="WP_127952563.1">
    <property type="nucleotide sequence ID" value="NZ_RKLO01000003.1"/>
</dbReference>
<dbReference type="Pfam" id="PF00823">
    <property type="entry name" value="PPE"/>
    <property type="match status" value="1"/>
</dbReference>
<feature type="compositionally biased region" description="Low complexity" evidence="2">
    <location>
        <begin position="274"/>
        <end position="286"/>
    </location>
</feature>
<evidence type="ECO:0000259" key="3">
    <source>
        <dbReference type="Pfam" id="PF00823"/>
    </source>
</evidence>
<dbReference type="Gene3D" id="1.20.1260.20">
    <property type="entry name" value="PPE superfamily"/>
    <property type="match status" value="1"/>
</dbReference>
<protein>
    <submittedName>
        <fullName evidence="4">PPE domain-containing protein</fullName>
    </submittedName>
</protein>